<dbReference type="Pfam" id="PF10138">
    <property type="entry name" value="vWA-TerF-like"/>
    <property type="match status" value="1"/>
</dbReference>
<accession>A0ABV5K774</accession>
<dbReference type="RefSeq" id="WP_170215451.1">
    <property type="nucleotide sequence ID" value="NZ_JBHMDG010000002.1"/>
</dbReference>
<organism evidence="2 3">
    <name type="scientific">Nocardioides plantarum</name>
    <dbReference type="NCBI Taxonomy" id="29299"/>
    <lineage>
        <taxon>Bacteria</taxon>
        <taxon>Bacillati</taxon>
        <taxon>Actinomycetota</taxon>
        <taxon>Actinomycetes</taxon>
        <taxon>Propionibacteriales</taxon>
        <taxon>Nocardioidaceae</taxon>
        <taxon>Nocardioides</taxon>
    </lineage>
</organism>
<feature type="domain" description="VWFA" evidence="1">
    <location>
        <begin position="37"/>
        <end position="247"/>
    </location>
</feature>
<dbReference type="InterPro" id="IPR019303">
    <property type="entry name" value="vWA_TerF_C"/>
</dbReference>
<dbReference type="Gene3D" id="3.40.50.410">
    <property type="entry name" value="von Willebrand factor, type A domain"/>
    <property type="match status" value="1"/>
</dbReference>
<keyword evidence="3" id="KW-1185">Reference proteome</keyword>
<dbReference type="InterPro" id="IPR036465">
    <property type="entry name" value="vWFA_dom_sf"/>
</dbReference>
<gene>
    <name evidence="2" type="ORF">ACFFRI_02535</name>
</gene>
<evidence type="ECO:0000259" key="1">
    <source>
        <dbReference type="PROSITE" id="PS50234"/>
    </source>
</evidence>
<name>A0ABV5K774_9ACTN</name>
<protein>
    <submittedName>
        <fullName evidence="2">VWA domain-containing protein</fullName>
    </submittedName>
</protein>
<dbReference type="InterPro" id="IPR002035">
    <property type="entry name" value="VWF_A"/>
</dbReference>
<comment type="caution">
    <text evidence="2">The sequence shown here is derived from an EMBL/GenBank/DDBJ whole genome shotgun (WGS) entry which is preliminary data.</text>
</comment>
<dbReference type="SUPFAM" id="SSF53300">
    <property type="entry name" value="vWA-like"/>
    <property type="match status" value="1"/>
</dbReference>
<dbReference type="PROSITE" id="PS50234">
    <property type="entry name" value="VWFA"/>
    <property type="match status" value="1"/>
</dbReference>
<reference evidence="2 3" key="1">
    <citation type="submission" date="2024-09" db="EMBL/GenBank/DDBJ databases">
        <authorList>
            <person name="Sun Q."/>
            <person name="Mori K."/>
        </authorList>
    </citation>
    <scope>NUCLEOTIDE SEQUENCE [LARGE SCALE GENOMIC DNA]</scope>
    <source>
        <strain evidence="2 3">JCM 9626</strain>
    </source>
</reference>
<evidence type="ECO:0000313" key="2">
    <source>
        <dbReference type="EMBL" id="MFB9311908.1"/>
    </source>
</evidence>
<dbReference type="EMBL" id="JBHMDG010000002">
    <property type="protein sequence ID" value="MFB9311908.1"/>
    <property type="molecule type" value="Genomic_DNA"/>
</dbReference>
<sequence length="265" mass="28673">MPISLDKVESTAPGLVSLAKTAKVSLEKRNLFGTKAKVAVVMDFSGSMSREYSSGRVQNLTERILALATQLDDDGAIDFFVFDSSAAYLGEVPLDNYAGAVTRLTEGRRMGTTDYAGAFRVVRDHFGFAPPKLVQQAGGEKKGLFGRKKKVEGAVDVALPDGLRPANEPVFAIFLTDGAPNSKPQAVQALIEVSTAPIFWKFLSIGAESFDFLQKLDDLQERVIDNADYKPIGSIDSLSDEALIDALLDEYGEYVAEARKLGLIV</sequence>
<proteinExistence type="predicted"/>
<dbReference type="Proteomes" id="UP001589750">
    <property type="component" value="Unassembled WGS sequence"/>
</dbReference>
<evidence type="ECO:0000313" key="3">
    <source>
        <dbReference type="Proteomes" id="UP001589750"/>
    </source>
</evidence>